<dbReference type="PANTHER" id="PTHR23301:SF0">
    <property type="entry name" value="CHITIN-BINDING TYPE-2 DOMAIN-CONTAINING PROTEIN-RELATED"/>
    <property type="match status" value="1"/>
</dbReference>
<keyword evidence="3" id="KW-0677">Repeat</keyword>
<name>A0A8S4PAW1_OWEFU</name>
<organism evidence="8 9">
    <name type="scientific">Owenia fusiformis</name>
    <name type="common">Polychaete worm</name>
    <dbReference type="NCBI Taxonomy" id="6347"/>
    <lineage>
        <taxon>Eukaryota</taxon>
        <taxon>Metazoa</taxon>
        <taxon>Spiralia</taxon>
        <taxon>Lophotrochozoa</taxon>
        <taxon>Annelida</taxon>
        <taxon>Polychaeta</taxon>
        <taxon>Sedentaria</taxon>
        <taxon>Canalipalpata</taxon>
        <taxon>Sabellida</taxon>
        <taxon>Oweniida</taxon>
        <taxon>Oweniidae</taxon>
        <taxon>Owenia</taxon>
    </lineage>
</organism>
<feature type="domain" description="Chitin-binding type-2" evidence="7">
    <location>
        <begin position="182"/>
        <end position="240"/>
    </location>
</feature>
<keyword evidence="9" id="KW-1185">Reference proteome</keyword>
<feature type="region of interest" description="Disordered" evidence="6">
    <location>
        <begin position="328"/>
        <end position="358"/>
    </location>
</feature>
<dbReference type="PROSITE" id="PS50940">
    <property type="entry name" value="CHIT_BIND_II"/>
    <property type="match status" value="2"/>
</dbReference>
<dbReference type="Gene3D" id="2.170.140.10">
    <property type="entry name" value="Chitin binding domain"/>
    <property type="match status" value="1"/>
</dbReference>
<evidence type="ECO:0000256" key="5">
    <source>
        <dbReference type="ARBA" id="ARBA00023180"/>
    </source>
</evidence>
<dbReference type="GO" id="GO:0008061">
    <property type="term" value="F:chitin binding"/>
    <property type="evidence" value="ECO:0007669"/>
    <property type="project" value="UniProtKB-KW"/>
</dbReference>
<reference evidence="8" key="1">
    <citation type="submission" date="2022-03" db="EMBL/GenBank/DDBJ databases">
        <authorList>
            <person name="Martin C."/>
        </authorList>
    </citation>
    <scope>NUCLEOTIDE SEQUENCE</scope>
</reference>
<dbReference type="AlphaFoldDB" id="A0A8S4PAW1"/>
<dbReference type="Pfam" id="PF01607">
    <property type="entry name" value="CBM_14"/>
    <property type="match status" value="2"/>
</dbReference>
<dbReference type="Proteomes" id="UP000749559">
    <property type="component" value="Unassembled WGS sequence"/>
</dbReference>
<evidence type="ECO:0000256" key="1">
    <source>
        <dbReference type="ARBA" id="ARBA00022669"/>
    </source>
</evidence>
<dbReference type="SUPFAM" id="SSF57625">
    <property type="entry name" value="Invertebrate chitin-binding proteins"/>
    <property type="match status" value="2"/>
</dbReference>
<evidence type="ECO:0000256" key="3">
    <source>
        <dbReference type="ARBA" id="ARBA00022737"/>
    </source>
</evidence>
<sequence>MKRTRTMFKIKFTTSPCVWITIYILLESLSGSLSAKSVPDPDFKCPQIFGLFADPLSKDCCNYYKCKKGIPKHKRCPYNMVFKEGRCRWRVEGDTECKPMEDEMPKRCSKFAARTGKINVDYGCEYQRCVKHENRLVWKTFDYLVSRDCCAQVQAKEKRPHLCEALLIKTNEEWLEEMGLSEYKCPKRRGVFQATTRCKRYIRCINYKPEVIICPTGLLYYKWKRYCDWPENVPTSLCPDRDGQLTTVGITTPSGAPTTNASTETTTAATTTSDEITNNTLETSNVTTAEYTSPLTDRSTAMTEEIPHPTPASDSSNISITTTVPSDITSNRTEATSDETTVGVTTQSTEIPKSTSESIKQSTETYNVTIASLNSTIDSVTGINSTVTPSTEILNTTIEVKTYPSETMTESTEITSETTTKSIEKFNNTQFPETTYIRTTNTPITQGTLFVNSTSVITELSSISTLPLNDTTTSRTAETSPAVPEVGEGATCDKKDLFRTHTKGCLKYICKIVNDFSNAWTLNSCVVNNTCCIRADCAGFPNCALFLQEQSDAL</sequence>
<evidence type="ECO:0000313" key="8">
    <source>
        <dbReference type="EMBL" id="CAH1789745.1"/>
    </source>
</evidence>
<dbReference type="EMBL" id="CAIIXF020000007">
    <property type="protein sequence ID" value="CAH1789745.1"/>
    <property type="molecule type" value="Genomic_DNA"/>
</dbReference>
<feature type="compositionally biased region" description="Low complexity" evidence="6">
    <location>
        <begin position="256"/>
        <end position="270"/>
    </location>
</feature>
<protein>
    <recommendedName>
        <fullName evidence="7">Chitin-binding type-2 domain-containing protein</fullName>
    </recommendedName>
</protein>
<keyword evidence="4" id="KW-1015">Disulfide bond</keyword>
<evidence type="ECO:0000256" key="2">
    <source>
        <dbReference type="ARBA" id="ARBA00022729"/>
    </source>
</evidence>
<keyword evidence="2" id="KW-0732">Signal</keyword>
<dbReference type="PANTHER" id="PTHR23301">
    <property type="entry name" value="CHITIN BINDING PERITROPHIN-A"/>
    <property type="match status" value="1"/>
</dbReference>
<evidence type="ECO:0000256" key="4">
    <source>
        <dbReference type="ARBA" id="ARBA00023157"/>
    </source>
</evidence>
<dbReference type="OrthoDB" id="439917at2759"/>
<dbReference type="InterPro" id="IPR002557">
    <property type="entry name" value="Chitin-bd_dom"/>
</dbReference>
<dbReference type="InterPro" id="IPR036508">
    <property type="entry name" value="Chitin-bd_dom_sf"/>
</dbReference>
<evidence type="ECO:0000259" key="7">
    <source>
        <dbReference type="PROSITE" id="PS50940"/>
    </source>
</evidence>
<accession>A0A8S4PAW1</accession>
<evidence type="ECO:0000256" key="6">
    <source>
        <dbReference type="SAM" id="MobiDB-lite"/>
    </source>
</evidence>
<comment type="caution">
    <text evidence="8">The sequence shown here is derived from an EMBL/GenBank/DDBJ whole genome shotgun (WGS) entry which is preliminary data.</text>
</comment>
<dbReference type="SMART" id="SM00494">
    <property type="entry name" value="ChtBD2"/>
    <property type="match status" value="2"/>
</dbReference>
<dbReference type="InterPro" id="IPR051940">
    <property type="entry name" value="Chitin_bind-dev_reg"/>
</dbReference>
<gene>
    <name evidence="8" type="ORF">OFUS_LOCUS15051</name>
</gene>
<feature type="region of interest" description="Disordered" evidence="6">
    <location>
        <begin position="250"/>
        <end position="270"/>
    </location>
</feature>
<evidence type="ECO:0000313" key="9">
    <source>
        <dbReference type="Proteomes" id="UP000749559"/>
    </source>
</evidence>
<proteinExistence type="predicted"/>
<keyword evidence="5" id="KW-0325">Glycoprotein</keyword>
<dbReference type="GO" id="GO:0005576">
    <property type="term" value="C:extracellular region"/>
    <property type="evidence" value="ECO:0007669"/>
    <property type="project" value="InterPro"/>
</dbReference>
<feature type="domain" description="Chitin-binding type-2" evidence="7">
    <location>
        <begin position="42"/>
        <end position="99"/>
    </location>
</feature>
<keyword evidence="1" id="KW-0147">Chitin-binding</keyword>